<gene>
    <name evidence="6" type="ORF">GWK08_17225</name>
</gene>
<feature type="transmembrane region" description="Helical" evidence="4">
    <location>
        <begin position="58"/>
        <end position="77"/>
    </location>
</feature>
<dbReference type="EMBL" id="JAABOO010000004">
    <property type="protein sequence ID" value="NER15201.1"/>
    <property type="molecule type" value="Genomic_DNA"/>
</dbReference>
<evidence type="ECO:0000256" key="2">
    <source>
        <dbReference type="ARBA" id="ARBA00022989"/>
    </source>
</evidence>
<dbReference type="Proteomes" id="UP000468581">
    <property type="component" value="Unassembled WGS sequence"/>
</dbReference>
<feature type="transmembrane region" description="Helical" evidence="4">
    <location>
        <begin position="84"/>
        <end position="105"/>
    </location>
</feature>
<feature type="transmembrane region" description="Helical" evidence="4">
    <location>
        <begin position="277"/>
        <end position="297"/>
    </location>
</feature>
<dbReference type="InterPro" id="IPR011701">
    <property type="entry name" value="MFS"/>
</dbReference>
<dbReference type="InterPro" id="IPR036259">
    <property type="entry name" value="MFS_trans_sf"/>
</dbReference>
<sequence length="437" mass="49012">MTNSKFTNRYLPGSFGTPEFRIVFWAFIYFFSLLASYFMLRPLRDEMGIVNGAANMQWLFTGTFLSMLIVVPIFGYLSSRLRTGSLLLISYIFFTINIVLFYVLFKNGILLHILPIVFFIWLSVFNLFAISLFWSFMVDIFSSTQSKRLFGIISAGGSLGAILGPILAAFLSESFGFESLFLASVGLLLLVILSLSRLLSIQKKQIGLKVKSPINVQNNRLLKKNLLEGIRLVINSSYLRGLSLFILLYTAVSTFLYFEQAHIVERAFESGSDRIRYFSMVDLITNALTIFGQFFLTARIIRKYGLAIVLTSIPVLVGLGFAVLSNYTILTVIAIVLILHRAGNYIFLRPGREILFTISNREEKYKAKNFIDTAVYRGGDSLSGWIFAGLISMGLSLSIIAIIAIPLVAVWAYTGFLLGKKQGASEKQLLLNLKTTK</sequence>
<dbReference type="GO" id="GO:0022857">
    <property type="term" value="F:transmembrane transporter activity"/>
    <property type="evidence" value="ECO:0007669"/>
    <property type="project" value="InterPro"/>
</dbReference>
<dbReference type="PANTHER" id="PTHR43596">
    <property type="entry name" value="ADP,ATP CARRIER PROTEIN"/>
    <property type="match status" value="1"/>
</dbReference>
<feature type="transmembrane region" description="Helical" evidence="4">
    <location>
        <begin position="177"/>
        <end position="199"/>
    </location>
</feature>
<feature type="transmembrane region" description="Helical" evidence="4">
    <location>
        <begin position="149"/>
        <end position="171"/>
    </location>
</feature>
<feature type="transmembrane region" description="Helical" evidence="4">
    <location>
        <begin position="20"/>
        <end position="38"/>
    </location>
</feature>
<evidence type="ECO:0000256" key="1">
    <source>
        <dbReference type="ARBA" id="ARBA00022692"/>
    </source>
</evidence>
<feature type="transmembrane region" description="Helical" evidence="4">
    <location>
        <begin position="111"/>
        <end position="137"/>
    </location>
</feature>
<accession>A0A6P0UPB4</accession>
<evidence type="ECO:0000313" key="6">
    <source>
        <dbReference type="EMBL" id="NER15201.1"/>
    </source>
</evidence>
<dbReference type="SUPFAM" id="SSF103473">
    <property type="entry name" value="MFS general substrate transporter"/>
    <property type="match status" value="1"/>
</dbReference>
<keyword evidence="3 4" id="KW-0472">Membrane</keyword>
<dbReference type="InterPro" id="IPR020846">
    <property type="entry name" value="MFS_dom"/>
</dbReference>
<dbReference type="Pfam" id="PF07690">
    <property type="entry name" value="MFS_1"/>
    <property type="match status" value="1"/>
</dbReference>
<dbReference type="PANTHER" id="PTHR43596:SF1">
    <property type="entry name" value="ADP,ATP CARRIER PROTEIN"/>
    <property type="match status" value="1"/>
</dbReference>
<proteinExistence type="predicted"/>
<feature type="domain" description="Major facilitator superfamily (MFS) profile" evidence="5">
    <location>
        <begin position="1"/>
        <end position="203"/>
    </location>
</feature>
<name>A0A6P0UPB4_9FLAO</name>
<dbReference type="AlphaFoldDB" id="A0A6P0UPB4"/>
<protein>
    <submittedName>
        <fullName evidence="6">MFS transporter</fullName>
    </submittedName>
</protein>
<dbReference type="Gene3D" id="1.20.1250.20">
    <property type="entry name" value="MFS general substrate transporter like domains"/>
    <property type="match status" value="1"/>
</dbReference>
<feature type="transmembrane region" description="Helical" evidence="4">
    <location>
        <begin position="304"/>
        <end position="323"/>
    </location>
</feature>
<reference evidence="6 7" key="1">
    <citation type="submission" date="2020-01" db="EMBL/GenBank/DDBJ databases">
        <title>Leptobacterium flavescens.</title>
        <authorList>
            <person name="Wang G."/>
        </authorList>
    </citation>
    <scope>NUCLEOTIDE SEQUENCE [LARGE SCALE GENOMIC DNA]</scope>
    <source>
        <strain evidence="6 7">KCTC 22160</strain>
    </source>
</reference>
<dbReference type="PROSITE" id="PS50850">
    <property type="entry name" value="MFS"/>
    <property type="match status" value="1"/>
</dbReference>
<evidence type="ECO:0000256" key="4">
    <source>
        <dbReference type="SAM" id="Phobius"/>
    </source>
</evidence>
<keyword evidence="2 4" id="KW-1133">Transmembrane helix</keyword>
<feature type="transmembrane region" description="Helical" evidence="4">
    <location>
        <begin position="238"/>
        <end position="257"/>
    </location>
</feature>
<comment type="caution">
    <text evidence="6">The sequence shown here is derived from an EMBL/GenBank/DDBJ whole genome shotgun (WGS) entry which is preliminary data.</text>
</comment>
<evidence type="ECO:0000313" key="7">
    <source>
        <dbReference type="Proteomes" id="UP000468581"/>
    </source>
</evidence>
<organism evidence="6 7">
    <name type="scientific">Leptobacterium flavescens</name>
    <dbReference type="NCBI Taxonomy" id="472055"/>
    <lineage>
        <taxon>Bacteria</taxon>
        <taxon>Pseudomonadati</taxon>
        <taxon>Bacteroidota</taxon>
        <taxon>Flavobacteriia</taxon>
        <taxon>Flavobacteriales</taxon>
        <taxon>Flavobacteriaceae</taxon>
        <taxon>Leptobacterium</taxon>
    </lineage>
</organism>
<keyword evidence="7" id="KW-1185">Reference proteome</keyword>
<evidence type="ECO:0000259" key="5">
    <source>
        <dbReference type="PROSITE" id="PS50850"/>
    </source>
</evidence>
<dbReference type="RefSeq" id="WP_163608494.1">
    <property type="nucleotide sequence ID" value="NZ_JAABOO010000004.1"/>
</dbReference>
<feature type="transmembrane region" description="Helical" evidence="4">
    <location>
        <begin position="385"/>
        <end position="413"/>
    </location>
</feature>
<keyword evidence="1 4" id="KW-0812">Transmembrane</keyword>
<evidence type="ECO:0000256" key="3">
    <source>
        <dbReference type="ARBA" id="ARBA00023136"/>
    </source>
</evidence>